<evidence type="ECO:0000256" key="1">
    <source>
        <dbReference type="SAM" id="MobiDB-lite"/>
    </source>
</evidence>
<evidence type="ECO:0000313" key="3">
    <source>
        <dbReference type="Proteomes" id="UP000670092"/>
    </source>
</evidence>
<dbReference type="EMBL" id="JAEVHI010000001">
    <property type="protein sequence ID" value="KAG5302523.1"/>
    <property type="molecule type" value="Genomic_DNA"/>
</dbReference>
<accession>A0A8H8D7G4</accession>
<dbReference type="AlphaFoldDB" id="A0A8H8D7G4"/>
<feature type="compositionally biased region" description="Pro residues" evidence="1">
    <location>
        <begin position="58"/>
        <end position="74"/>
    </location>
</feature>
<comment type="caution">
    <text evidence="2">The sequence shown here is derived from an EMBL/GenBank/DDBJ whole genome shotgun (WGS) entry which is preliminary data.</text>
</comment>
<feature type="region of interest" description="Disordered" evidence="1">
    <location>
        <begin position="36"/>
        <end position="75"/>
    </location>
</feature>
<proteinExistence type="predicted"/>
<reference evidence="2 3" key="1">
    <citation type="submission" date="2021-01" db="EMBL/GenBank/DDBJ databases">
        <title>Chromosome-level genome assembly of a human fungal pathogen reveals clustering of transcriptionally co-regulated genes.</title>
        <authorList>
            <person name="Voorhies M."/>
            <person name="Cohen S."/>
            <person name="Shea T.P."/>
            <person name="Petrus S."/>
            <person name="Munoz J.F."/>
            <person name="Poplawski S."/>
            <person name="Goldman W.E."/>
            <person name="Michael T."/>
            <person name="Cuomo C.A."/>
            <person name="Sil A."/>
            <person name="Beyhan S."/>
        </authorList>
    </citation>
    <scope>NUCLEOTIDE SEQUENCE [LARGE SCALE GENOMIC DNA]</scope>
    <source>
        <strain evidence="2 3">G184AR</strain>
    </source>
</reference>
<organism evidence="2 3">
    <name type="scientific">Ajellomyces capsulatus</name>
    <name type="common">Darling's disease fungus</name>
    <name type="synonym">Histoplasma capsulatum</name>
    <dbReference type="NCBI Taxonomy" id="5037"/>
    <lineage>
        <taxon>Eukaryota</taxon>
        <taxon>Fungi</taxon>
        <taxon>Dikarya</taxon>
        <taxon>Ascomycota</taxon>
        <taxon>Pezizomycotina</taxon>
        <taxon>Eurotiomycetes</taxon>
        <taxon>Eurotiomycetidae</taxon>
        <taxon>Onygenales</taxon>
        <taxon>Ajellomycetaceae</taxon>
        <taxon>Histoplasma</taxon>
    </lineage>
</organism>
<dbReference type="VEuPathDB" id="FungiDB:I7I52_00198"/>
<evidence type="ECO:0000313" key="2">
    <source>
        <dbReference type="EMBL" id="KAG5302523.1"/>
    </source>
</evidence>
<sequence>MYDVAIAMNSSNPPAPSLSACMHLIMLLCMSGSPTTTHEWRNARSPCKNKEKRKNPFQHPPAQTPPGKRTPPRPLSFYSWEILDLKPVLR</sequence>
<name>A0A8H8D7G4_AJECA</name>
<dbReference type="Proteomes" id="UP000670092">
    <property type="component" value="Unassembled WGS sequence"/>
</dbReference>
<protein>
    <submittedName>
        <fullName evidence="2">Uncharacterized protein</fullName>
    </submittedName>
</protein>
<gene>
    <name evidence="2" type="ORF">I7I52_00198</name>
</gene>